<keyword evidence="5" id="KW-0927">Auxin signaling pathway</keyword>
<keyword evidence="4 6" id="KW-0472">Membrane</keyword>
<dbReference type="AlphaFoldDB" id="A0AAN8UPA3"/>
<evidence type="ECO:0000313" key="7">
    <source>
        <dbReference type="EMBL" id="KAK6913587.1"/>
    </source>
</evidence>
<dbReference type="EMBL" id="JBAMMX010000027">
    <property type="protein sequence ID" value="KAK6913587.1"/>
    <property type="molecule type" value="Genomic_DNA"/>
</dbReference>
<feature type="transmembrane region" description="Helical" evidence="6">
    <location>
        <begin position="53"/>
        <end position="73"/>
    </location>
</feature>
<organism evidence="7 8">
    <name type="scientific">Dillenia turbinata</name>
    <dbReference type="NCBI Taxonomy" id="194707"/>
    <lineage>
        <taxon>Eukaryota</taxon>
        <taxon>Viridiplantae</taxon>
        <taxon>Streptophyta</taxon>
        <taxon>Embryophyta</taxon>
        <taxon>Tracheophyta</taxon>
        <taxon>Spermatophyta</taxon>
        <taxon>Magnoliopsida</taxon>
        <taxon>eudicotyledons</taxon>
        <taxon>Gunneridae</taxon>
        <taxon>Pentapetalae</taxon>
        <taxon>Dilleniales</taxon>
        <taxon>Dilleniaceae</taxon>
        <taxon>Dillenia</taxon>
    </lineage>
</organism>
<dbReference type="InterPro" id="IPR004776">
    <property type="entry name" value="Mem_transp_PIN-like"/>
</dbReference>
<evidence type="ECO:0000313" key="8">
    <source>
        <dbReference type="Proteomes" id="UP001370490"/>
    </source>
</evidence>
<feature type="transmembrane region" description="Helical" evidence="6">
    <location>
        <begin position="392"/>
        <end position="415"/>
    </location>
</feature>
<dbReference type="GO" id="GO:0080162">
    <property type="term" value="P:endoplasmic reticulum to cytosol auxin transport"/>
    <property type="evidence" value="ECO:0007669"/>
    <property type="project" value="InterPro"/>
</dbReference>
<reference evidence="7 8" key="1">
    <citation type="submission" date="2023-12" db="EMBL/GenBank/DDBJ databases">
        <title>A high-quality genome assembly for Dillenia turbinata (Dilleniales).</title>
        <authorList>
            <person name="Chanderbali A."/>
        </authorList>
    </citation>
    <scope>NUCLEOTIDE SEQUENCE [LARGE SCALE GENOMIC DNA]</scope>
    <source>
        <strain evidence="7">LSX21</strain>
        <tissue evidence="7">Leaf</tissue>
    </source>
</reference>
<name>A0AAN8UPA3_9MAGN</name>
<dbReference type="Pfam" id="PF03547">
    <property type="entry name" value="Mem_trans"/>
    <property type="match status" value="1"/>
</dbReference>
<keyword evidence="3 6" id="KW-1133">Transmembrane helix</keyword>
<sequence>MMVFLFSQFHDNLKSNGEDLLTAVVPLMKLLSLTVIGLVLAHPKTQIIPRSTFKLLSKLVFALFLPCIIFIHLGQSITLKNFTLWWFIPVNVIVSTVIGCLLGYVVTVICRTPPEFIRFTIIGTAFGNTGNLLLAIVGSVCHSENNPFGPDCHRTGVAYVSFAQWVAVILVYTLVYHMMEPPLEYYEIVEEGTEIVEEQVPVNDISRPLLVEAEWPGIEDKETEHCKTPFIARMFNNISGISQASIPDFELQEEVGGHSPKSIRCLAEPRVVRKMRHVAEQTPIQHIMQPPTIASLMAIIIGMVPQLKAFVFGDDAALSFITDSLDILAGAMVPSVMLILGGMLAEGPNESRLGIWTTVGIIVARLLLLPLIGVGVVYSADKLNLLVQGDQMYRFILLLQYTTPSAILLGAIASLRGYAVSEASAVIFWQHVCALFSISIWIIVYFRLLLSYV</sequence>
<feature type="transmembrane region" description="Helical" evidence="6">
    <location>
        <begin position="157"/>
        <end position="176"/>
    </location>
</feature>
<evidence type="ECO:0000256" key="2">
    <source>
        <dbReference type="ARBA" id="ARBA00022692"/>
    </source>
</evidence>
<dbReference type="PANTHER" id="PTHR31419">
    <property type="entry name" value="PROTEIN PIN-LIKES 2"/>
    <property type="match status" value="1"/>
</dbReference>
<evidence type="ECO:0000256" key="3">
    <source>
        <dbReference type="ARBA" id="ARBA00022989"/>
    </source>
</evidence>
<feature type="transmembrane region" description="Helical" evidence="6">
    <location>
        <begin position="20"/>
        <end position="41"/>
    </location>
</feature>
<dbReference type="PANTHER" id="PTHR31419:SF8">
    <property type="entry name" value="PROTEIN PIN-LIKES 2-LIKE"/>
    <property type="match status" value="1"/>
</dbReference>
<feature type="transmembrane region" description="Helical" evidence="6">
    <location>
        <begin position="293"/>
        <end position="313"/>
    </location>
</feature>
<dbReference type="GO" id="GO:0009734">
    <property type="term" value="P:auxin-activated signaling pathway"/>
    <property type="evidence" value="ECO:0007669"/>
    <property type="project" value="UniProtKB-KW"/>
</dbReference>
<feature type="transmembrane region" description="Helical" evidence="6">
    <location>
        <begin position="116"/>
        <end position="137"/>
    </location>
</feature>
<feature type="transmembrane region" description="Helical" evidence="6">
    <location>
        <begin position="356"/>
        <end position="380"/>
    </location>
</feature>
<accession>A0AAN8UPA3</accession>
<comment type="caution">
    <text evidence="7">The sequence shown here is derived from an EMBL/GenBank/DDBJ whole genome shotgun (WGS) entry which is preliminary data.</text>
</comment>
<evidence type="ECO:0000256" key="5">
    <source>
        <dbReference type="ARBA" id="ARBA00023294"/>
    </source>
</evidence>
<proteinExistence type="predicted"/>
<keyword evidence="8" id="KW-1185">Reference proteome</keyword>
<evidence type="ECO:0000256" key="1">
    <source>
        <dbReference type="ARBA" id="ARBA00004141"/>
    </source>
</evidence>
<feature type="transmembrane region" description="Helical" evidence="6">
    <location>
        <begin position="85"/>
        <end position="109"/>
    </location>
</feature>
<dbReference type="InterPro" id="IPR039305">
    <property type="entry name" value="PILS2/6"/>
</dbReference>
<evidence type="ECO:0000256" key="6">
    <source>
        <dbReference type="SAM" id="Phobius"/>
    </source>
</evidence>
<feature type="transmembrane region" description="Helical" evidence="6">
    <location>
        <begin position="427"/>
        <end position="450"/>
    </location>
</feature>
<feature type="transmembrane region" description="Helical" evidence="6">
    <location>
        <begin position="325"/>
        <end position="344"/>
    </location>
</feature>
<gene>
    <name evidence="7" type="ORF">RJ641_023188</name>
</gene>
<comment type="subcellular location">
    <subcellularLocation>
        <location evidence="1">Membrane</location>
        <topology evidence="1">Multi-pass membrane protein</topology>
    </subcellularLocation>
</comment>
<dbReference type="GO" id="GO:0016020">
    <property type="term" value="C:membrane"/>
    <property type="evidence" value="ECO:0007669"/>
    <property type="project" value="UniProtKB-SubCell"/>
</dbReference>
<dbReference type="Proteomes" id="UP001370490">
    <property type="component" value="Unassembled WGS sequence"/>
</dbReference>
<protein>
    <submittedName>
        <fullName evidence="7">Membrane transport protein</fullName>
    </submittedName>
</protein>
<evidence type="ECO:0000256" key="4">
    <source>
        <dbReference type="ARBA" id="ARBA00023136"/>
    </source>
</evidence>
<keyword evidence="2 6" id="KW-0812">Transmembrane</keyword>